<reference evidence="1 2" key="1">
    <citation type="submission" date="2014-12" db="EMBL/GenBank/DDBJ databases">
        <title>Genome sequencing of Brevundimonas nasdae TPW30.</title>
        <authorList>
            <person name="Tan P.W."/>
            <person name="Chan K.-G."/>
        </authorList>
    </citation>
    <scope>NUCLEOTIDE SEQUENCE [LARGE SCALE GENOMIC DNA]</scope>
    <source>
        <strain evidence="1 2">TPW30</strain>
    </source>
</reference>
<evidence type="ECO:0000313" key="2">
    <source>
        <dbReference type="Proteomes" id="UP000031166"/>
    </source>
</evidence>
<name>A0A0B4CUX3_9CAUL</name>
<proteinExistence type="predicted"/>
<organism evidence="1 2">
    <name type="scientific">Brevundimonas nasdae</name>
    <dbReference type="NCBI Taxonomy" id="172043"/>
    <lineage>
        <taxon>Bacteria</taxon>
        <taxon>Pseudomonadati</taxon>
        <taxon>Pseudomonadota</taxon>
        <taxon>Alphaproteobacteria</taxon>
        <taxon>Caulobacterales</taxon>
        <taxon>Caulobacteraceae</taxon>
        <taxon>Brevundimonas</taxon>
    </lineage>
</organism>
<dbReference type="EMBL" id="JWSY01000028">
    <property type="protein sequence ID" value="KIC55910.1"/>
    <property type="molecule type" value="Genomic_DNA"/>
</dbReference>
<dbReference type="AlphaFoldDB" id="A0A0B4CUX3"/>
<gene>
    <name evidence="1" type="ORF">RM53_14475</name>
</gene>
<evidence type="ECO:0000313" key="1">
    <source>
        <dbReference type="EMBL" id="KIC55910.1"/>
    </source>
</evidence>
<sequence length="695" mass="75258">MLKLHDFCNRAVLTADRERWTGGRLVERYCATDPCDPASREPENIAETAERYKALSVEALSAARFSGEADHFFDDARPGLARFRPEVAAAVHRRLAMSLPERDTMGRWLGVTTFRPHAVLLAGSSLDAVRQVACARPAAAETEEHGELREDGLSAQIALMQLLPHLDGRAQVQLLLALPHPRSPVLELAQAFRPAPPEDVERLLSAAASSSHDQALMALMYVRGAAPVVGEGAAAIIRGFTKAGRSSVRALALALLAQLGDQTGLRALVEAGWNAGTLTGDELYFERWYGSQCLIRAAELGLIAPVEVIDRTLDEVHVHAVRRLGGPAAAAVVPRVRAAVMKLLEASPGLVSPPVEQDDTRCGEAPLYSLGDLSTGDSRRDFVAALKETPDEFQEKQRSAWKAFGQVRAALVRSDAELAVKDVGAEVVDAFASGDPTAAVAAARAILAHPPALLPALVNFGLRLAVPLSRAHPDLAEALIERLEPVRALVQLNIDQGRLSLAACSAWMCARHPALDAMRIRRLDRAPNDHALAQEVLAALRAGLADELLAYAEACLAEAQPTRRARGLAVLGFGPEGPLADELVRIHEAEKGLTGAAARAARYAYERNVWARQWYTAMAGADEPLTFWSASVQLLKIVDARISTWAPEAPRGALMNRFGFTLKAQLKRRIGLWRDKRETKLFGQTPPADIFRLRA</sequence>
<accession>A0A0B4CUX3</accession>
<protein>
    <submittedName>
        <fullName evidence="1">Uncharacterized protein</fullName>
    </submittedName>
</protein>
<comment type="caution">
    <text evidence="1">The sequence shown here is derived from an EMBL/GenBank/DDBJ whole genome shotgun (WGS) entry which is preliminary data.</text>
</comment>
<dbReference type="STRING" id="172043.RM53_14475"/>
<dbReference type="Proteomes" id="UP000031166">
    <property type="component" value="Unassembled WGS sequence"/>
</dbReference>